<dbReference type="SUPFAM" id="SSF51338">
    <property type="entry name" value="Composite domain of metallo-dependent hydrolases"/>
    <property type="match status" value="2"/>
</dbReference>
<reference evidence="3" key="1">
    <citation type="submission" date="2023-03" db="EMBL/GenBank/DDBJ databases">
        <title>Edaphobacter sp.</title>
        <authorList>
            <person name="Huber K.J."/>
            <person name="Papendorf J."/>
            <person name="Pilke C."/>
            <person name="Bunk B."/>
            <person name="Sproeer C."/>
            <person name="Pester M."/>
        </authorList>
    </citation>
    <scope>NUCLEOTIDE SEQUENCE</scope>
    <source>
        <strain evidence="3">DSM 110680</strain>
    </source>
</reference>
<evidence type="ECO:0000256" key="1">
    <source>
        <dbReference type="SAM" id="SignalP"/>
    </source>
</evidence>
<dbReference type="Gene3D" id="3.20.20.140">
    <property type="entry name" value="Metal-dependent hydrolases"/>
    <property type="match status" value="1"/>
</dbReference>
<dbReference type="InterPro" id="IPR032466">
    <property type="entry name" value="Metal_Hydrolase"/>
</dbReference>
<gene>
    <name evidence="3" type="ORF">P8935_09020</name>
</gene>
<feature type="domain" description="Amidohydrolase-related" evidence="2">
    <location>
        <begin position="89"/>
        <end position="430"/>
    </location>
</feature>
<dbReference type="InterPro" id="IPR011059">
    <property type="entry name" value="Metal-dep_hydrolase_composite"/>
</dbReference>
<protein>
    <submittedName>
        <fullName evidence="3">Amidohydrolase family protein</fullName>
    </submittedName>
</protein>
<evidence type="ECO:0000259" key="2">
    <source>
        <dbReference type="Pfam" id="PF01979"/>
    </source>
</evidence>
<organism evidence="3">
    <name type="scientific">Telmatobacter sp. DSM 110680</name>
    <dbReference type="NCBI Taxonomy" id="3036704"/>
    <lineage>
        <taxon>Bacteria</taxon>
        <taxon>Pseudomonadati</taxon>
        <taxon>Acidobacteriota</taxon>
        <taxon>Terriglobia</taxon>
        <taxon>Terriglobales</taxon>
        <taxon>Acidobacteriaceae</taxon>
        <taxon>Telmatobacter</taxon>
    </lineage>
</organism>
<keyword evidence="1" id="KW-0732">Signal</keyword>
<feature type="signal peptide" evidence="1">
    <location>
        <begin position="1"/>
        <end position="25"/>
    </location>
</feature>
<dbReference type="AlphaFoldDB" id="A0AAU7DQ58"/>
<dbReference type="InterPro" id="IPR006680">
    <property type="entry name" value="Amidohydro-rel"/>
</dbReference>
<name>A0AAU7DQ58_9BACT</name>
<evidence type="ECO:0000313" key="3">
    <source>
        <dbReference type="EMBL" id="XBH19446.1"/>
    </source>
</evidence>
<dbReference type="InterPro" id="IPR057744">
    <property type="entry name" value="OTAase-like"/>
</dbReference>
<dbReference type="PANTHER" id="PTHR43135:SF3">
    <property type="entry name" value="ALPHA-D-RIBOSE 1-METHYLPHOSPHONATE 5-TRIPHOSPHATE DIPHOSPHATASE"/>
    <property type="match status" value="1"/>
</dbReference>
<sequence>MILKQKLAVCLCFALTGAASSIVVAAQPNEKAAAKRTLVRAGHVLDVKTGKLADAQTIVVVGDSIKSIAATASVTAEAGDTVVDLGGMTVMPGLIDAHTHITMNTDFDPFRELISTDAKQAINGVVNARTTLMAGFTSIRNVGAGGYTDVDLRDAINSGQVAGPHMLVSGPAMGITGGHCDDNLLPVQYHQVSDGVADGIAAVQQKVRQNIKYGADLIKICATGGVLSKGDDPQASQYTLEEMQAIVADAHRLGRKVAAHAHGAQGILWATEAGVDSIEHGSYINDAAIAEMKKRGTYLVPTVYLQDWMLEKGNLPAFYHQKMVDVIGVAKKNIKHAMEAGVKIALGTDAAVYPHGLNAHELDVYVNQLGMSPLAALQSATVNAADLMGWTAKTGTLEPGKWADIIGVEKNPMEDVRVLQNVKFVMKGGVIYKSDGSSAK</sequence>
<accession>A0AAU7DQ58</accession>
<dbReference type="EMBL" id="CP121196">
    <property type="protein sequence ID" value="XBH19446.1"/>
    <property type="molecule type" value="Genomic_DNA"/>
</dbReference>
<dbReference type="PANTHER" id="PTHR43135">
    <property type="entry name" value="ALPHA-D-RIBOSE 1-METHYLPHOSPHONATE 5-TRIPHOSPHATE DIPHOSPHATASE"/>
    <property type="match status" value="1"/>
</dbReference>
<dbReference type="CDD" id="cd01299">
    <property type="entry name" value="Met_dep_hydrolase_A"/>
    <property type="match status" value="1"/>
</dbReference>
<dbReference type="SUPFAM" id="SSF51556">
    <property type="entry name" value="Metallo-dependent hydrolases"/>
    <property type="match status" value="1"/>
</dbReference>
<proteinExistence type="predicted"/>
<dbReference type="RefSeq" id="WP_348264663.1">
    <property type="nucleotide sequence ID" value="NZ_CP121196.1"/>
</dbReference>
<dbReference type="GO" id="GO:0016810">
    <property type="term" value="F:hydrolase activity, acting on carbon-nitrogen (but not peptide) bonds"/>
    <property type="evidence" value="ECO:0007669"/>
    <property type="project" value="InterPro"/>
</dbReference>
<dbReference type="Pfam" id="PF01979">
    <property type="entry name" value="Amidohydro_1"/>
    <property type="match status" value="1"/>
</dbReference>
<dbReference type="Gene3D" id="2.30.40.10">
    <property type="entry name" value="Urease, subunit C, domain 1"/>
    <property type="match status" value="1"/>
</dbReference>
<dbReference type="InterPro" id="IPR051781">
    <property type="entry name" value="Metallo-dep_Hydrolase"/>
</dbReference>
<feature type="chain" id="PRO_5043672106" evidence="1">
    <location>
        <begin position="26"/>
        <end position="440"/>
    </location>
</feature>